<dbReference type="Proteomes" id="UP000828941">
    <property type="component" value="Chromosome 13"/>
</dbReference>
<reference evidence="1 2" key="1">
    <citation type="journal article" date="2022" name="DNA Res.">
        <title>Chromosomal-level genome assembly of the orchid tree Bauhinia variegata (Leguminosae; Cercidoideae) supports the allotetraploid origin hypothesis of Bauhinia.</title>
        <authorList>
            <person name="Zhong Y."/>
            <person name="Chen Y."/>
            <person name="Zheng D."/>
            <person name="Pang J."/>
            <person name="Liu Y."/>
            <person name="Luo S."/>
            <person name="Meng S."/>
            <person name="Qian L."/>
            <person name="Wei D."/>
            <person name="Dai S."/>
            <person name="Zhou R."/>
        </authorList>
    </citation>
    <scope>NUCLEOTIDE SEQUENCE [LARGE SCALE GENOMIC DNA]</scope>
    <source>
        <strain evidence="1">BV-YZ2020</strain>
    </source>
</reference>
<name>A0ACB9KPX1_BAUVA</name>
<proteinExistence type="predicted"/>
<organism evidence="1 2">
    <name type="scientific">Bauhinia variegata</name>
    <name type="common">Purple orchid tree</name>
    <name type="synonym">Phanera variegata</name>
    <dbReference type="NCBI Taxonomy" id="167791"/>
    <lineage>
        <taxon>Eukaryota</taxon>
        <taxon>Viridiplantae</taxon>
        <taxon>Streptophyta</taxon>
        <taxon>Embryophyta</taxon>
        <taxon>Tracheophyta</taxon>
        <taxon>Spermatophyta</taxon>
        <taxon>Magnoliopsida</taxon>
        <taxon>eudicotyledons</taxon>
        <taxon>Gunneridae</taxon>
        <taxon>Pentapetalae</taxon>
        <taxon>rosids</taxon>
        <taxon>fabids</taxon>
        <taxon>Fabales</taxon>
        <taxon>Fabaceae</taxon>
        <taxon>Cercidoideae</taxon>
        <taxon>Cercideae</taxon>
        <taxon>Bauhiniinae</taxon>
        <taxon>Bauhinia</taxon>
    </lineage>
</organism>
<keyword evidence="2" id="KW-1185">Reference proteome</keyword>
<gene>
    <name evidence="1" type="ORF">L6164_032743</name>
</gene>
<dbReference type="EMBL" id="CM039438">
    <property type="protein sequence ID" value="KAI4299268.1"/>
    <property type="molecule type" value="Genomic_DNA"/>
</dbReference>
<comment type="caution">
    <text evidence="1">The sequence shown here is derived from an EMBL/GenBank/DDBJ whole genome shotgun (WGS) entry which is preliminary data.</text>
</comment>
<protein>
    <submittedName>
        <fullName evidence="1">Uncharacterized protein</fullName>
    </submittedName>
</protein>
<evidence type="ECO:0000313" key="2">
    <source>
        <dbReference type="Proteomes" id="UP000828941"/>
    </source>
</evidence>
<evidence type="ECO:0000313" key="1">
    <source>
        <dbReference type="EMBL" id="KAI4299268.1"/>
    </source>
</evidence>
<accession>A0ACB9KPX1</accession>
<sequence length="399" mass="43768">MTLDTLSAAYQVRAELKYHPSRVLTLVYQSFALGTVAILAYYESRINTRLRNIAGYSLFLASTLFVLVLDLATSGKGGIGPYLGICALSSCFGIADAHVQGGMIGDLAFMCPEFIQSCVAGLAASGVVVSGLRLITKAAFEKSNNGLRKGANIMILLVHVKKIMLFFAISTFFELVCILLYAIYFPKLSIVKHYRSKAALEGAKTVSADLAAAGVQAGTGQQEGNDAKQQERLSLKQLVLQNIDFEADVFLTYVLTLSIIPGFSYENTGSHQLGTWYPLILIATYNVWNLIGRYIPLIKCLKLESRRGLLVVVLSRFLLILTFYFTAKNGDQGWMIMLVSFLGLTNGYLSVCVLTVAPRRYKGPEQNALGNLLVLFLFCGIFAGFCLDWLWLTGKSQAF</sequence>